<dbReference type="KEGG" id="gtt:GUITHDRAFT_141484"/>
<keyword evidence="2" id="KW-0732">Signal</keyword>
<protein>
    <submittedName>
        <fullName evidence="3 4">Uncharacterized protein</fullName>
    </submittedName>
</protein>
<name>L1J1I7_GUITC</name>
<sequence>MPPPLLPSTALPFAALLLLSPPLPAPPRIQPAAHSLPLPAWLRCILYCEFDPHRGPRPVFQAPENLVSADTCDYLSDHLIASSELCGHLISVTAFGLRFVGHPEHIRDEHYERNQFMFNVCFVFDATTDVSAYQPIVKQVASDFRLMETQHRFLSSQSNHEQTQAIIQGIIHDINTLGQFSMPPTGVSDIPYFPKNNPEPIRLQQVWVASKDSIKLADPLLLKLVSFFDGVSDIMTISIKSEMELEFVLAKVSWLLQREMEVVRMIDKIRLK</sequence>
<comment type="similarity">
    <text evidence="1">Belongs to the NPR2 family.</text>
</comment>
<dbReference type="RefSeq" id="XP_005828984.1">
    <property type="nucleotide sequence ID" value="XM_005828927.1"/>
</dbReference>
<reference evidence="5" key="2">
    <citation type="submission" date="2012-11" db="EMBL/GenBank/DDBJ databases">
        <authorList>
            <person name="Kuo A."/>
            <person name="Curtis B.A."/>
            <person name="Tanifuji G."/>
            <person name="Burki F."/>
            <person name="Gruber A."/>
            <person name="Irimia M."/>
            <person name="Maruyama S."/>
            <person name="Arias M.C."/>
            <person name="Ball S.G."/>
            <person name="Gile G.H."/>
            <person name="Hirakawa Y."/>
            <person name="Hopkins J.F."/>
            <person name="Rensing S.A."/>
            <person name="Schmutz J."/>
            <person name="Symeonidi A."/>
            <person name="Elias M."/>
            <person name="Eveleigh R.J."/>
            <person name="Herman E.K."/>
            <person name="Klute M.J."/>
            <person name="Nakayama T."/>
            <person name="Obornik M."/>
            <person name="Reyes-Prieto A."/>
            <person name="Armbrust E.V."/>
            <person name="Aves S.J."/>
            <person name="Beiko R.G."/>
            <person name="Coutinho P."/>
            <person name="Dacks J.B."/>
            <person name="Durnford D.G."/>
            <person name="Fast N.M."/>
            <person name="Green B.R."/>
            <person name="Grisdale C."/>
            <person name="Hempe F."/>
            <person name="Henrissat B."/>
            <person name="Hoppner M.P."/>
            <person name="Ishida K.-I."/>
            <person name="Kim E."/>
            <person name="Koreny L."/>
            <person name="Kroth P.G."/>
            <person name="Liu Y."/>
            <person name="Malik S.-B."/>
            <person name="Maier U.G."/>
            <person name="McRose D."/>
            <person name="Mock T."/>
            <person name="Neilson J.A."/>
            <person name="Onodera N.T."/>
            <person name="Poole A.M."/>
            <person name="Pritham E.J."/>
            <person name="Richards T.A."/>
            <person name="Rocap G."/>
            <person name="Roy S.W."/>
            <person name="Sarai C."/>
            <person name="Schaack S."/>
            <person name="Shirato S."/>
            <person name="Slamovits C.H."/>
            <person name="Spencer D.F."/>
            <person name="Suzuki S."/>
            <person name="Worden A.Z."/>
            <person name="Zauner S."/>
            <person name="Barry K."/>
            <person name="Bell C."/>
            <person name="Bharti A.K."/>
            <person name="Crow J.A."/>
            <person name="Grimwood J."/>
            <person name="Kramer R."/>
            <person name="Lindquist E."/>
            <person name="Lucas S."/>
            <person name="Salamov A."/>
            <person name="McFadden G.I."/>
            <person name="Lane C.E."/>
            <person name="Keeling P.J."/>
            <person name="Gray M.W."/>
            <person name="Grigoriev I.V."/>
            <person name="Archibald J.M."/>
        </authorList>
    </citation>
    <scope>NUCLEOTIDE SEQUENCE</scope>
    <source>
        <strain evidence="5">CCMP2712</strain>
    </source>
</reference>
<evidence type="ECO:0000256" key="2">
    <source>
        <dbReference type="SAM" id="SignalP"/>
    </source>
</evidence>
<dbReference type="GO" id="GO:0005096">
    <property type="term" value="F:GTPase activator activity"/>
    <property type="evidence" value="ECO:0007669"/>
    <property type="project" value="TreeGrafter"/>
</dbReference>
<dbReference type="InterPro" id="IPR009348">
    <property type="entry name" value="NPR2-like"/>
</dbReference>
<accession>L1J1I7</accession>
<dbReference type="PaxDb" id="55529-EKX42004"/>
<dbReference type="HOGENOM" id="CLU_1024687_0_0_1"/>
<dbReference type="EnsemblProtists" id="EKX42004">
    <property type="protein sequence ID" value="EKX42004"/>
    <property type="gene ID" value="GUITHDRAFT_141484"/>
</dbReference>
<evidence type="ECO:0000256" key="1">
    <source>
        <dbReference type="ARBA" id="ARBA00008433"/>
    </source>
</evidence>
<dbReference type="EMBL" id="JH993019">
    <property type="protein sequence ID" value="EKX42004.1"/>
    <property type="molecule type" value="Genomic_DNA"/>
</dbReference>
<dbReference type="GO" id="GO:0010508">
    <property type="term" value="P:positive regulation of autophagy"/>
    <property type="evidence" value="ECO:0007669"/>
    <property type="project" value="TreeGrafter"/>
</dbReference>
<dbReference type="GO" id="GO:1990130">
    <property type="term" value="C:GATOR1 complex"/>
    <property type="evidence" value="ECO:0007669"/>
    <property type="project" value="TreeGrafter"/>
</dbReference>
<dbReference type="PANTHER" id="PTHR12991:SF10">
    <property type="entry name" value="GATOR COMPLEX PROTEIN NPRL2"/>
    <property type="match status" value="1"/>
</dbReference>
<dbReference type="OrthoDB" id="338854at2759"/>
<proteinExistence type="inferred from homology"/>
<dbReference type="Pfam" id="PF06218">
    <property type="entry name" value="NPR2"/>
    <property type="match status" value="1"/>
</dbReference>
<dbReference type="Proteomes" id="UP000011087">
    <property type="component" value="Unassembled WGS sequence"/>
</dbReference>
<organism evidence="3">
    <name type="scientific">Guillardia theta (strain CCMP2712)</name>
    <name type="common">Cryptophyte</name>
    <dbReference type="NCBI Taxonomy" id="905079"/>
    <lineage>
        <taxon>Eukaryota</taxon>
        <taxon>Cryptophyceae</taxon>
        <taxon>Pyrenomonadales</taxon>
        <taxon>Geminigeraceae</taxon>
        <taxon>Guillardia</taxon>
    </lineage>
</organism>
<evidence type="ECO:0000313" key="3">
    <source>
        <dbReference type="EMBL" id="EKX42004.1"/>
    </source>
</evidence>
<evidence type="ECO:0000313" key="4">
    <source>
        <dbReference type="EnsemblProtists" id="EKX42004"/>
    </source>
</evidence>
<dbReference type="AlphaFoldDB" id="L1J1I7"/>
<feature type="signal peptide" evidence="2">
    <location>
        <begin position="1"/>
        <end position="25"/>
    </location>
</feature>
<reference evidence="3 5" key="1">
    <citation type="journal article" date="2012" name="Nature">
        <title>Algal genomes reveal evolutionary mosaicism and the fate of nucleomorphs.</title>
        <authorList>
            <consortium name="DOE Joint Genome Institute"/>
            <person name="Curtis B.A."/>
            <person name="Tanifuji G."/>
            <person name="Burki F."/>
            <person name="Gruber A."/>
            <person name="Irimia M."/>
            <person name="Maruyama S."/>
            <person name="Arias M.C."/>
            <person name="Ball S.G."/>
            <person name="Gile G.H."/>
            <person name="Hirakawa Y."/>
            <person name="Hopkins J.F."/>
            <person name="Kuo A."/>
            <person name="Rensing S.A."/>
            <person name="Schmutz J."/>
            <person name="Symeonidi A."/>
            <person name="Elias M."/>
            <person name="Eveleigh R.J."/>
            <person name="Herman E.K."/>
            <person name="Klute M.J."/>
            <person name="Nakayama T."/>
            <person name="Obornik M."/>
            <person name="Reyes-Prieto A."/>
            <person name="Armbrust E.V."/>
            <person name="Aves S.J."/>
            <person name="Beiko R.G."/>
            <person name="Coutinho P."/>
            <person name="Dacks J.B."/>
            <person name="Durnford D.G."/>
            <person name="Fast N.M."/>
            <person name="Green B.R."/>
            <person name="Grisdale C.J."/>
            <person name="Hempel F."/>
            <person name="Henrissat B."/>
            <person name="Hoppner M.P."/>
            <person name="Ishida K."/>
            <person name="Kim E."/>
            <person name="Koreny L."/>
            <person name="Kroth P.G."/>
            <person name="Liu Y."/>
            <person name="Malik S.B."/>
            <person name="Maier U.G."/>
            <person name="McRose D."/>
            <person name="Mock T."/>
            <person name="Neilson J.A."/>
            <person name="Onodera N.T."/>
            <person name="Poole A.M."/>
            <person name="Pritham E.J."/>
            <person name="Richards T.A."/>
            <person name="Rocap G."/>
            <person name="Roy S.W."/>
            <person name="Sarai C."/>
            <person name="Schaack S."/>
            <person name="Shirato S."/>
            <person name="Slamovits C.H."/>
            <person name="Spencer D.F."/>
            <person name="Suzuki S."/>
            <person name="Worden A.Z."/>
            <person name="Zauner S."/>
            <person name="Barry K."/>
            <person name="Bell C."/>
            <person name="Bharti A.K."/>
            <person name="Crow J.A."/>
            <person name="Grimwood J."/>
            <person name="Kramer R."/>
            <person name="Lindquist E."/>
            <person name="Lucas S."/>
            <person name="Salamov A."/>
            <person name="McFadden G.I."/>
            <person name="Lane C.E."/>
            <person name="Keeling P.J."/>
            <person name="Gray M.W."/>
            <person name="Grigoriev I.V."/>
            <person name="Archibald J.M."/>
        </authorList>
    </citation>
    <scope>NUCLEOTIDE SEQUENCE</scope>
    <source>
        <strain evidence="3 5">CCMP2712</strain>
    </source>
</reference>
<gene>
    <name evidence="3" type="ORF">GUITHDRAFT_141484</name>
</gene>
<feature type="chain" id="PRO_5008770792" evidence="2">
    <location>
        <begin position="26"/>
        <end position="272"/>
    </location>
</feature>
<dbReference type="STRING" id="905079.L1J1I7"/>
<dbReference type="GO" id="GO:0005774">
    <property type="term" value="C:vacuolar membrane"/>
    <property type="evidence" value="ECO:0007669"/>
    <property type="project" value="TreeGrafter"/>
</dbReference>
<dbReference type="GO" id="GO:1904262">
    <property type="term" value="P:negative regulation of TORC1 signaling"/>
    <property type="evidence" value="ECO:0007669"/>
    <property type="project" value="TreeGrafter"/>
</dbReference>
<reference evidence="4" key="3">
    <citation type="submission" date="2016-03" db="UniProtKB">
        <authorList>
            <consortium name="EnsemblProtists"/>
        </authorList>
    </citation>
    <scope>IDENTIFICATION</scope>
</reference>
<keyword evidence="5" id="KW-1185">Reference proteome</keyword>
<dbReference type="eggNOG" id="KOG3789">
    <property type="taxonomic scope" value="Eukaryota"/>
</dbReference>
<dbReference type="PANTHER" id="PTHR12991">
    <property type="entry name" value="NITROGEN PERMEASE REGULATOR 2/TUMOR SUPPRESSOR CANDIDATE 4"/>
    <property type="match status" value="1"/>
</dbReference>
<evidence type="ECO:0000313" key="5">
    <source>
        <dbReference type="Proteomes" id="UP000011087"/>
    </source>
</evidence>
<dbReference type="GeneID" id="17298763"/>